<organism evidence="1 2">
    <name type="scientific">Fructobacillus broussonetiae</name>
    <dbReference type="NCBI Taxonomy" id="2713173"/>
    <lineage>
        <taxon>Bacteria</taxon>
        <taxon>Bacillati</taxon>
        <taxon>Bacillota</taxon>
        <taxon>Bacilli</taxon>
        <taxon>Lactobacillales</taxon>
        <taxon>Lactobacillaceae</taxon>
        <taxon>Fructobacillus</taxon>
    </lineage>
</organism>
<keyword evidence="2" id="KW-1185">Reference proteome</keyword>
<dbReference type="EMBL" id="JAAMFK010000001">
    <property type="protein sequence ID" value="MBS9338244.1"/>
    <property type="molecule type" value="Genomic_DNA"/>
</dbReference>
<evidence type="ECO:0000313" key="1">
    <source>
        <dbReference type="EMBL" id="MBS9338244.1"/>
    </source>
</evidence>
<gene>
    <name evidence="1" type="ORF">G6R29_01165</name>
</gene>
<comment type="caution">
    <text evidence="1">The sequence shown here is derived from an EMBL/GenBank/DDBJ whole genome shotgun (WGS) entry which is preliminary data.</text>
</comment>
<evidence type="ECO:0000313" key="2">
    <source>
        <dbReference type="Proteomes" id="UP001519504"/>
    </source>
</evidence>
<reference evidence="1 2" key="1">
    <citation type="submission" date="2020-02" db="EMBL/GenBank/DDBJ databases">
        <title>Fructobacillus sp. isolated from paper mulberry of Taiwan.</title>
        <authorList>
            <person name="Lin S.-T."/>
        </authorList>
    </citation>
    <scope>NUCLEOTIDE SEQUENCE [LARGE SCALE GENOMIC DNA]</scope>
    <source>
        <strain evidence="1 2">M2-14</strain>
    </source>
</reference>
<proteinExistence type="predicted"/>
<sequence length="82" mass="9995">MNLPMNSTADYMRHNLELKQVKIQAFFLRFRDNILNNRDKRVAMEEGRQFEQQHHQADDLLTKRVIAENDRYAYGFRSEKRH</sequence>
<dbReference type="RefSeq" id="WP_213808525.1">
    <property type="nucleotide sequence ID" value="NZ_JAAMFK010000001.1"/>
</dbReference>
<dbReference type="Proteomes" id="UP001519504">
    <property type="component" value="Unassembled WGS sequence"/>
</dbReference>
<name>A0ABS5QYI1_9LACO</name>
<accession>A0ABS5QYI1</accession>
<protein>
    <submittedName>
        <fullName evidence="1">Uncharacterized protein</fullName>
    </submittedName>
</protein>